<evidence type="ECO:0000256" key="4">
    <source>
        <dbReference type="ARBA" id="ARBA00022989"/>
    </source>
</evidence>
<reference evidence="8" key="1">
    <citation type="submission" date="2018-07" db="EMBL/GenBank/DDBJ databases">
        <authorList>
            <person name="Gao Z.-S."/>
            <person name="Jia H.-M."/>
            <person name="Jia H.-J."/>
            <person name="Cai Q.-L."/>
            <person name="Wang Y."/>
            <person name="Zhao H.-B."/>
        </authorList>
    </citation>
    <scope>NUCLEOTIDE SEQUENCE</scope>
    <source>
        <tissue evidence="8">Leaves</tissue>
    </source>
</reference>
<accession>A0A6A1VBI4</accession>
<organism evidence="8 9">
    <name type="scientific">Morella rubra</name>
    <name type="common">Chinese bayberry</name>
    <dbReference type="NCBI Taxonomy" id="262757"/>
    <lineage>
        <taxon>Eukaryota</taxon>
        <taxon>Viridiplantae</taxon>
        <taxon>Streptophyta</taxon>
        <taxon>Embryophyta</taxon>
        <taxon>Tracheophyta</taxon>
        <taxon>Spermatophyta</taxon>
        <taxon>Magnoliopsida</taxon>
        <taxon>eudicotyledons</taxon>
        <taxon>Gunneridae</taxon>
        <taxon>Pentapetalae</taxon>
        <taxon>rosids</taxon>
        <taxon>fabids</taxon>
        <taxon>Fagales</taxon>
        <taxon>Myricaceae</taxon>
        <taxon>Morella</taxon>
    </lineage>
</organism>
<dbReference type="Proteomes" id="UP000516437">
    <property type="component" value="Chromosome 6"/>
</dbReference>
<dbReference type="EMBL" id="RXIC02000024">
    <property type="protein sequence ID" value="KAB1210212.1"/>
    <property type="molecule type" value="Genomic_DNA"/>
</dbReference>
<keyword evidence="3 6" id="KW-0812">Transmembrane</keyword>
<dbReference type="EMBL" id="RXIC02000024">
    <property type="protein sequence ID" value="KAB1210210.1"/>
    <property type="molecule type" value="Genomic_DNA"/>
</dbReference>
<evidence type="ECO:0000256" key="1">
    <source>
        <dbReference type="ARBA" id="ARBA00004141"/>
    </source>
</evidence>
<comment type="subcellular location">
    <subcellularLocation>
        <location evidence="1">Membrane</location>
        <topology evidence="1">Multi-pass membrane protein</topology>
    </subcellularLocation>
</comment>
<evidence type="ECO:0000256" key="5">
    <source>
        <dbReference type="ARBA" id="ARBA00023136"/>
    </source>
</evidence>
<dbReference type="Pfam" id="PF04117">
    <property type="entry name" value="Mpv17_PMP22"/>
    <property type="match status" value="1"/>
</dbReference>
<name>A0A6A1VBI4_9ROSI</name>
<dbReference type="AlphaFoldDB" id="A0A6A1VBI4"/>
<protein>
    <submittedName>
        <fullName evidence="8">PXMP2/4 family protein 4</fullName>
    </submittedName>
</protein>
<evidence type="ECO:0000256" key="3">
    <source>
        <dbReference type="ARBA" id="ARBA00022692"/>
    </source>
</evidence>
<evidence type="ECO:0000256" key="6">
    <source>
        <dbReference type="RuleBase" id="RU363053"/>
    </source>
</evidence>
<evidence type="ECO:0000313" key="9">
    <source>
        <dbReference type="Proteomes" id="UP000516437"/>
    </source>
</evidence>
<dbReference type="OrthoDB" id="430207at2759"/>
<reference evidence="8" key="3">
    <citation type="submission" date="2019-09" db="EMBL/GenBank/DDBJ databases">
        <authorList>
            <person name="Gao Z."/>
        </authorList>
    </citation>
    <scope>NUCLEOTIDE SEQUENCE</scope>
    <source>
        <tissue evidence="8">Leaves</tissue>
    </source>
</reference>
<dbReference type="InterPro" id="IPR007248">
    <property type="entry name" value="Mpv17_PMP22"/>
</dbReference>
<evidence type="ECO:0000256" key="2">
    <source>
        <dbReference type="ARBA" id="ARBA00006824"/>
    </source>
</evidence>
<comment type="caution">
    <text evidence="8">The sequence shown here is derived from an EMBL/GenBank/DDBJ whole genome shotgun (WGS) entry which is preliminary data.</text>
</comment>
<evidence type="ECO:0000313" key="7">
    <source>
        <dbReference type="EMBL" id="KAB1210210.1"/>
    </source>
</evidence>
<feature type="transmembrane region" description="Helical" evidence="6">
    <location>
        <begin position="143"/>
        <end position="161"/>
    </location>
</feature>
<dbReference type="PANTHER" id="PTHR11266:SF91">
    <property type="entry name" value="EXPRESSED PROTEIN"/>
    <property type="match status" value="1"/>
</dbReference>
<keyword evidence="4 6" id="KW-1133">Transmembrane helix</keyword>
<proteinExistence type="inferred from homology"/>
<feature type="transmembrane region" description="Helical" evidence="6">
    <location>
        <begin position="182"/>
        <end position="200"/>
    </location>
</feature>
<reference evidence="8 9" key="2">
    <citation type="journal article" date="2019" name="Plant Biotechnol. J.">
        <title>The red bayberry genome and genetic basis of sex determination.</title>
        <authorList>
            <person name="Jia H.M."/>
            <person name="Jia H.J."/>
            <person name="Cai Q.L."/>
            <person name="Wang Y."/>
            <person name="Zhao H.B."/>
            <person name="Yang W.F."/>
            <person name="Wang G.Y."/>
            <person name="Li Y.H."/>
            <person name="Zhan D.L."/>
            <person name="Shen Y.T."/>
            <person name="Niu Q.F."/>
            <person name="Chang L."/>
            <person name="Qiu J."/>
            <person name="Zhao L."/>
            <person name="Xie H.B."/>
            <person name="Fu W.Y."/>
            <person name="Jin J."/>
            <person name="Li X.W."/>
            <person name="Jiao Y."/>
            <person name="Zhou C.C."/>
            <person name="Tu T."/>
            <person name="Chai C.Y."/>
            <person name="Gao J.L."/>
            <person name="Fan L.J."/>
            <person name="van de Weg E."/>
            <person name="Wang J.Y."/>
            <person name="Gao Z.S."/>
        </authorList>
    </citation>
    <scope>NUCLEOTIDE SEQUENCE [LARGE SCALE GENOMIC DNA]</scope>
    <source>
        <tissue evidence="8">Leaves</tissue>
    </source>
</reference>
<comment type="similarity">
    <text evidence="2 6">Belongs to the peroxisomal membrane protein PXMP2/4 family.</text>
</comment>
<keyword evidence="5 6" id="KW-0472">Membrane</keyword>
<gene>
    <name evidence="7" type="ORF">CJ030_MR6G003901</name>
    <name evidence="8" type="ORF">CJ030_MR6G003903</name>
</gene>
<dbReference type="GO" id="GO:0016020">
    <property type="term" value="C:membrane"/>
    <property type="evidence" value="ECO:0007669"/>
    <property type="project" value="UniProtKB-SubCell"/>
</dbReference>
<sequence>MEALGGGLGGLWNLNFPFRKRPKSGSKSKSSDSAETIGRGGFHFPLKQAATAGSLALAGDTIAQLRARMRKGKALEQHSLSDSHGFTKVDVMWTLLSDHDWFRALRMTSYGFLFYGPGSYAWYQYLDRSMPKQSVENLLLKILLNQIVLGPSVIAVVFAWNNLWQGKISQLPEKYQKDALPTLLYGFRFWIPVSALNFWYTSTSLSVVFPPCDNL</sequence>
<dbReference type="PANTHER" id="PTHR11266">
    <property type="entry name" value="PEROXISOMAL MEMBRANE PROTEIN 2, PXMP2 MPV17"/>
    <property type="match status" value="1"/>
</dbReference>
<evidence type="ECO:0000313" key="8">
    <source>
        <dbReference type="EMBL" id="KAB1210212.1"/>
    </source>
</evidence>
<dbReference type="GO" id="GO:0005737">
    <property type="term" value="C:cytoplasm"/>
    <property type="evidence" value="ECO:0007669"/>
    <property type="project" value="TreeGrafter"/>
</dbReference>
<keyword evidence="9" id="KW-1185">Reference proteome</keyword>